<reference evidence="6 7" key="1">
    <citation type="journal article" date="2016" name="Nat. Commun.">
        <title>Thousands of microbial genomes shed light on interconnected biogeochemical processes in an aquifer system.</title>
        <authorList>
            <person name="Anantharaman K."/>
            <person name="Brown C.T."/>
            <person name="Hug L.A."/>
            <person name="Sharon I."/>
            <person name="Castelle C.J."/>
            <person name="Probst A.J."/>
            <person name="Thomas B.C."/>
            <person name="Singh A."/>
            <person name="Wilkins M.J."/>
            <person name="Karaoz U."/>
            <person name="Brodie E.L."/>
            <person name="Williams K.H."/>
            <person name="Hubbard S.S."/>
            <person name="Banfield J.F."/>
        </authorList>
    </citation>
    <scope>NUCLEOTIDE SEQUENCE [LARGE SCALE GENOMIC DNA]</scope>
</reference>
<comment type="catalytic activity">
    <reaction evidence="4">
        <text>ADP-D-glycero-beta-D-manno-heptose = ADP-L-glycero-beta-D-manno-heptose</text>
        <dbReference type="Rhea" id="RHEA:17577"/>
        <dbReference type="ChEBI" id="CHEBI:59967"/>
        <dbReference type="ChEBI" id="CHEBI:61506"/>
        <dbReference type="EC" id="5.1.3.20"/>
    </reaction>
</comment>
<dbReference type="EC" id="5.1.3.20" evidence="4"/>
<comment type="cofactor">
    <cofactor evidence="4">
        <name>NADP(+)</name>
        <dbReference type="ChEBI" id="CHEBI:58349"/>
    </cofactor>
    <text evidence="4">Binds 1 NADP(+) per subunit.</text>
</comment>
<feature type="binding site" evidence="4">
    <location>
        <position position="171"/>
    </location>
    <ligand>
        <name>NADP(+)</name>
        <dbReference type="ChEBI" id="CHEBI:58349"/>
    </ligand>
</feature>
<dbReference type="GO" id="GO:0008712">
    <property type="term" value="F:ADP-glyceromanno-heptose 6-epimerase activity"/>
    <property type="evidence" value="ECO:0007669"/>
    <property type="project" value="UniProtKB-UniRule"/>
</dbReference>
<dbReference type="Pfam" id="PF01370">
    <property type="entry name" value="Epimerase"/>
    <property type="match status" value="1"/>
</dbReference>
<dbReference type="SUPFAM" id="SSF51735">
    <property type="entry name" value="NAD(P)-binding Rossmann-fold domains"/>
    <property type="match status" value="1"/>
</dbReference>
<accession>A0A1F4U5G6</accession>
<feature type="binding site" evidence="4">
    <location>
        <begin position="202"/>
        <end position="205"/>
    </location>
    <ligand>
        <name>substrate</name>
    </ligand>
</feature>
<feature type="binding site" evidence="4">
    <location>
        <position position="216"/>
    </location>
    <ligand>
        <name>substrate</name>
    </ligand>
</feature>
<comment type="pathway">
    <text evidence="4">Nucleotide-sugar biosynthesis; ADP-L-glycero-beta-D-manno-heptose biosynthesis; ADP-L-glycero-beta-D-manno-heptose from D-glycero-beta-D-manno-heptose 7-phosphate: step 4/4.</text>
</comment>
<keyword evidence="2 4" id="KW-0413">Isomerase</keyword>
<dbReference type="InterPro" id="IPR036291">
    <property type="entry name" value="NAD(P)-bd_dom_sf"/>
</dbReference>
<keyword evidence="1 4" id="KW-0521">NADP</keyword>
<dbReference type="GO" id="GO:0097171">
    <property type="term" value="P:ADP-L-glycero-beta-D-manno-heptose biosynthetic process"/>
    <property type="evidence" value="ECO:0007669"/>
    <property type="project" value="UniProtKB-UniPathway"/>
</dbReference>
<dbReference type="PANTHER" id="PTHR43103">
    <property type="entry name" value="NUCLEOSIDE-DIPHOSPHATE-SUGAR EPIMERASE"/>
    <property type="match status" value="1"/>
</dbReference>
<feature type="binding site" evidence="4">
    <location>
        <position position="281"/>
    </location>
    <ligand>
        <name>substrate</name>
    </ligand>
</feature>
<dbReference type="Gene3D" id="3.40.50.720">
    <property type="entry name" value="NAD(P)-binding Rossmann-like Domain"/>
    <property type="match status" value="1"/>
</dbReference>
<gene>
    <name evidence="4" type="primary">hldD</name>
    <name evidence="6" type="ORF">A2438_02855</name>
</gene>
<evidence type="ECO:0000259" key="5">
    <source>
        <dbReference type="Pfam" id="PF01370"/>
    </source>
</evidence>
<comment type="similarity">
    <text evidence="4">Belongs to the NAD(P)-dependent epimerase/dehydratase family. HldD subfamily.</text>
</comment>
<feature type="binding site" evidence="4">
    <location>
        <position position="188"/>
    </location>
    <ligand>
        <name>substrate</name>
    </ligand>
</feature>
<sequence length="321" mass="36954">MRIILTGGVGFIGSVLLSELNHKGLDDILLVDELNDPVKEKNIKGKKFKDLIDKDEFIGLVAKNKFAGYDLILHIGACSSTILPDRDYYQKNNFEYTRTLAEYALQREMRFLYASSAATYGDGSLGFSDEDSETVKLKPLNFYGESKHRFDLWVLKNNLQKKFVGFKFFNVFGPNEYHKGEMMSLICKRFKDVMRDKKIRLFKSYNREYPDGGQKRDFIYVKDAVQMVYYFIENPDKAGIYNVGTGKARSWNDLAKALFAALNIPLNIEYIEMPEILRDKYQYFTQADMAKLGRTGYNWPTASLESAVADYVSYLSEGSYL</sequence>
<evidence type="ECO:0000256" key="3">
    <source>
        <dbReference type="ARBA" id="ARBA00023277"/>
    </source>
</evidence>
<feature type="binding site" evidence="4">
    <location>
        <position position="92"/>
    </location>
    <ligand>
        <name>NADP(+)</name>
        <dbReference type="ChEBI" id="CHEBI:58349"/>
    </ligand>
</feature>
<feature type="binding site" evidence="4">
    <location>
        <begin position="32"/>
        <end position="33"/>
    </location>
    <ligand>
        <name>NADP(+)</name>
        <dbReference type="ChEBI" id="CHEBI:58349"/>
    </ligand>
</feature>
<dbReference type="HAMAP" id="MF_01601">
    <property type="entry name" value="Heptose_epimerase"/>
    <property type="match status" value="1"/>
</dbReference>
<name>A0A1F4U5G6_UNCSA</name>
<evidence type="ECO:0000313" key="7">
    <source>
        <dbReference type="Proteomes" id="UP000179242"/>
    </source>
</evidence>
<evidence type="ECO:0000256" key="2">
    <source>
        <dbReference type="ARBA" id="ARBA00023235"/>
    </source>
</evidence>
<comment type="subunit">
    <text evidence="4">Homopentamer.</text>
</comment>
<feature type="binding site" evidence="4">
    <location>
        <position position="179"/>
    </location>
    <ligand>
        <name>NADP(+)</name>
        <dbReference type="ChEBI" id="CHEBI:58349"/>
    </ligand>
</feature>
<evidence type="ECO:0000256" key="1">
    <source>
        <dbReference type="ARBA" id="ARBA00022857"/>
    </source>
</evidence>
<dbReference type="Gene3D" id="3.90.25.10">
    <property type="entry name" value="UDP-galactose 4-epimerase, domain 1"/>
    <property type="match status" value="1"/>
</dbReference>
<dbReference type="InterPro" id="IPR011912">
    <property type="entry name" value="Heptose_epim"/>
</dbReference>
<feature type="binding site" evidence="4">
    <location>
        <begin position="11"/>
        <end position="12"/>
    </location>
    <ligand>
        <name>NADP(+)</name>
        <dbReference type="ChEBI" id="CHEBI:58349"/>
    </ligand>
</feature>
<proteinExistence type="inferred from homology"/>
<dbReference type="GO" id="GO:0005975">
    <property type="term" value="P:carbohydrate metabolic process"/>
    <property type="evidence" value="ECO:0007669"/>
    <property type="project" value="UniProtKB-UniRule"/>
</dbReference>
<feature type="binding site" evidence="4">
    <location>
        <position position="147"/>
    </location>
    <ligand>
        <name>NADP(+)</name>
        <dbReference type="ChEBI" id="CHEBI:58349"/>
    </ligand>
</feature>
<comment type="caution">
    <text evidence="6">The sequence shown here is derived from an EMBL/GenBank/DDBJ whole genome shotgun (WGS) entry which is preliminary data.</text>
</comment>
<dbReference type="InterPro" id="IPR001509">
    <property type="entry name" value="Epimerase_deHydtase"/>
</dbReference>
<dbReference type="PANTHER" id="PTHR43103:SF3">
    <property type="entry name" value="ADP-L-GLYCERO-D-MANNO-HEPTOSE-6-EPIMERASE"/>
    <property type="match status" value="1"/>
</dbReference>
<feature type="binding site" evidence="4">
    <location>
        <position position="170"/>
    </location>
    <ligand>
        <name>substrate</name>
    </ligand>
</feature>
<feature type="binding site" evidence="4">
    <location>
        <begin position="75"/>
        <end position="79"/>
    </location>
    <ligand>
        <name>NADP(+)</name>
        <dbReference type="ChEBI" id="CHEBI:58349"/>
    </ligand>
</feature>
<dbReference type="Proteomes" id="UP000179242">
    <property type="component" value="Unassembled WGS sequence"/>
</dbReference>
<protein>
    <recommendedName>
        <fullName evidence="4">ADP-L-glycero-D-manno-heptose-6-epimerase</fullName>
        <ecNumber evidence="4">5.1.3.20</ecNumber>
    </recommendedName>
    <alternativeName>
        <fullName evidence="4">ADP-L-glycero-beta-D-manno-heptose-6-epimerase</fullName>
        <shortName evidence="4">ADP-glyceromanno-heptose 6-epimerase</shortName>
        <shortName evidence="4">ADP-hep 6-epimerase</shortName>
        <shortName evidence="4">AGME</shortName>
    </alternativeName>
</protein>
<comment type="domain">
    <text evidence="4">Contains a large N-terminal NADP-binding domain, and a smaller C-terminal substrate-binding domain.</text>
</comment>
<dbReference type="EMBL" id="MEUJ01000004">
    <property type="protein sequence ID" value="OGC40208.1"/>
    <property type="molecule type" value="Genomic_DNA"/>
</dbReference>
<evidence type="ECO:0000313" key="6">
    <source>
        <dbReference type="EMBL" id="OGC40208.1"/>
    </source>
</evidence>
<organism evidence="6 7">
    <name type="scientific">candidate division WOR-1 bacterium RIFOXYC2_FULL_46_14</name>
    <dbReference type="NCBI Taxonomy" id="1802587"/>
    <lineage>
        <taxon>Bacteria</taxon>
        <taxon>Bacillati</taxon>
        <taxon>Saganbacteria</taxon>
    </lineage>
</organism>
<comment type="function">
    <text evidence="4">Catalyzes the interconversion between ADP-D-glycero-beta-D-manno-heptose and ADP-L-glycero-beta-D-manno-heptose via an epimerization at carbon 6 of the heptose.</text>
</comment>
<feature type="active site" description="Proton acceptor" evidence="4">
    <location>
        <position position="143"/>
    </location>
</feature>
<feature type="domain" description="NAD-dependent epimerase/dehydratase" evidence="5">
    <location>
        <begin position="3"/>
        <end position="244"/>
    </location>
</feature>
<keyword evidence="3 4" id="KW-0119">Carbohydrate metabolism</keyword>
<dbReference type="GO" id="GO:0050661">
    <property type="term" value="F:NADP binding"/>
    <property type="evidence" value="ECO:0007669"/>
    <property type="project" value="InterPro"/>
</dbReference>
<feature type="binding site" evidence="4">
    <location>
        <position position="54"/>
    </location>
    <ligand>
        <name>NADP(+)</name>
        <dbReference type="ChEBI" id="CHEBI:58349"/>
    </ligand>
</feature>
<dbReference type="NCBIfam" id="TIGR02197">
    <property type="entry name" value="heptose_epim"/>
    <property type="match status" value="1"/>
</dbReference>
<feature type="binding site" evidence="4">
    <location>
        <position position="39"/>
    </location>
    <ligand>
        <name>NADP(+)</name>
        <dbReference type="ChEBI" id="CHEBI:58349"/>
    </ligand>
</feature>
<dbReference type="AlphaFoldDB" id="A0A1F4U5G6"/>
<dbReference type="UniPathway" id="UPA00356">
    <property type="reaction ID" value="UER00440"/>
</dbReference>
<feature type="binding site" evidence="4">
    <location>
        <position position="181"/>
    </location>
    <ligand>
        <name>substrate</name>
    </ligand>
</feature>
<evidence type="ECO:0000256" key="4">
    <source>
        <dbReference type="HAMAP-Rule" id="MF_01601"/>
    </source>
</evidence>
<feature type="active site" description="Proton acceptor" evidence="4">
    <location>
        <position position="179"/>
    </location>
</feature>